<keyword evidence="4" id="KW-0804">Transcription</keyword>
<keyword evidence="2" id="KW-0805">Transcription regulation</keyword>
<sequence>MQAPSQKKVFAERLKEKRPPGFNLGIRTSVNSATLSTPDLKKALQTPDLDRILTSNLNDLDAQSRPASGQIKQDPDSLENPSNETINLSTSPMNSGNEPQVMSHEINQNDNQNNISMMSGITTFVVGNSNPSLPIVPVDLEKQEEEKTERKRERNRIAATKCRKRKIQRINVLEDEVKVLNEKLSDQMNTKRKLRIEIDELRNRIRAHVKQGCKNLEEYLVDTN</sequence>
<dbReference type="InterPro" id="IPR004827">
    <property type="entry name" value="bZIP"/>
</dbReference>
<keyword evidence="5" id="KW-0175">Coiled coil</keyword>
<dbReference type="Pfam" id="PF00170">
    <property type="entry name" value="bZIP_1"/>
    <property type="match status" value="1"/>
</dbReference>
<feature type="domain" description="BZIP" evidence="7">
    <location>
        <begin position="145"/>
        <end position="208"/>
    </location>
</feature>
<dbReference type="SMART" id="SM00338">
    <property type="entry name" value="BRLZ"/>
    <property type="match status" value="1"/>
</dbReference>
<evidence type="ECO:0000313" key="9">
    <source>
        <dbReference type="EMBL" id="CBY19483.1"/>
    </source>
</evidence>
<dbReference type="CDD" id="cd14696">
    <property type="entry name" value="bZIP_Jun"/>
    <property type="match status" value="1"/>
</dbReference>
<dbReference type="GO" id="GO:0042127">
    <property type="term" value="P:regulation of cell population proliferation"/>
    <property type="evidence" value="ECO:0007669"/>
    <property type="project" value="TreeGrafter"/>
</dbReference>
<dbReference type="Proteomes" id="UP000001307">
    <property type="component" value="Unassembled WGS sequence"/>
</dbReference>
<name>E4XEU5_OIKDI</name>
<dbReference type="GO" id="GO:0051726">
    <property type="term" value="P:regulation of cell cycle"/>
    <property type="evidence" value="ECO:0007669"/>
    <property type="project" value="TreeGrafter"/>
</dbReference>
<protein>
    <recommendedName>
        <fullName evidence="7">BZIP domain-containing protein</fullName>
    </recommendedName>
</protein>
<dbReference type="EMBL" id="FN653042">
    <property type="protein sequence ID" value="CBY19483.1"/>
    <property type="molecule type" value="Genomic_DNA"/>
</dbReference>
<dbReference type="SUPFAM" id="SSF57959">
    <property type="entry name" value="Leucine zipper domain"/>
    <property type="match status" value="1"/>
</dbReference>
<dbReference type="PROSITE" id="PS00036">
    <property type="entry name" value="BZIP_BASIC"/>
    <property type="match status" value="1"/>
</dbReference>
<dbReference type="GO" id="GO:0005667">
    <property type="term" value="C:transcription regulator complex"/>
    <property type="evidence" value="ECO:0007669"/>
    <property type="project" value="TreeGrafter"/>
</dbReference>
<dbReference type="PANTHER" id="PTHR11462:SF35">
    <property type="entry name" value="TRANSCRIPTION FACTOR JRA"/>
    <property type="match status" value="1"/>
</dbReference>
<evidence type="ECO:0000259" key="7">
    <source>
        <dbReference type="PROSITE" id="PS50217"/>
    </source>
</evidence>
<feature type="region of interest" description="Disordered" evidence="6">
    <location>
        <begin position="1"/>
        <end position="25"/>
    </location>
</feature>
<dbReference type="Gene3D" id="1.20.5.170">
    <property type="match status" value="1"/>
</dbReference>
<gene>
    <name evidence="9" type="ORF">GSOID_T00008627001</name>
    <name evidence="8" type="ORF">GSOID_T00016212001</name>
</gene>
<reference evidence="9" key="1">
    <citation type="journal article" date="2010" name="Science">
        <title>Plasticity of animal genome architecture unmasked by rapid evolution of a pelagic tunicate.</title>
        <authorList>
            <person name="Denoeud F."/>
            <person name="Henriet S."/>
            <person name="Mungpakdee S."/>
            <person name="Aury J.M."/>
            <person name="Da Silva C."/>
            <person name="Brinkmann H."/>
            <person name="Mikhaleva J."/>
            <person name="Olsen L.C."/>
            <person name="Jubin C."/>
            <person name="Canestro C."/>
            <person name="Bouquet J.M."/>
            <person name="Danks G."/>
            <person name="Poulain J."/>
            <person name="Campsteijn C."/>
            <person name="Adamski M."/>
            <person name="Cross I."/>
            <person name="Yadetie F."/>
            <person name="Muffato M."/>
            <person name="Louis A."/>
            <person name="Butcher S."/>
            <person name="Tsagkogeorga G."/>
            <person name="Konrad A."/>
            <person name="Singh S."/>
            <person name="Jensen M.F."/>
            <person name="Cong E.H."/>
            <person name="Eikeseth-Otteraa H."/>
            <person name="Noel B."/>
            <person name="Anthouard V."/>
            <person name="Porcel B.M."/>
            <person name="Kachouri-Lafond R."/>
            <person name="Nishino A."/>
            <person name="Ugolini M."/>
            <person name="Chourrout P."/>
            <person name="Nishida H."/>
            <person name="Aasland R."/>
            <person name="Huzurbazar S."/>
            <person name="Westhof E."/>
            <person name="Delsuc F."/>
            <person name="Lehrach H."/>
            <person name="Reinhardt R."/>
            <person name="Weissenbach J."/>
            <person name="Roy S.W."/>
            <person name="Artiguenave F."/>
            <person name="Postlethwait J.H."/>
            <person name="Manak J.R."/>
            <person name="Thompson E.M."/>
            <person name="Jaillon O."/>
            <person name="Du Pasquier L."/>
            <person name="Boudinot P."/>
            <person name="Liberles D.A."/>
            <person name="Volff J.N."/>
            <person name="Philippe H."/>
            <person name="Lenhard B."/>
            <person name="Roest Crollius H."/>
            <person name="Wincker P."/>
            <person name="Chourrout D."/>
        </authorList>
    </citation>
    <scope>NUCLEOTIDE SEQUENCE [LARGE SCALE GENOMIC DNA]</scope>
</reference>
<dbReference type="PRINTS" id="PR00043">
    <property type="entry name" value="LEUZIPPRJUN"/>
</dbReference>
<dbReference type="InterPro" id="IPR050946">
    <property type="entry name" value="AP-1_TF_bZIP"/>
</dbReference>
<dbReference type="InterPro" id="IPR046347">
    <property type="entry name" value="bZIP_sf"/>
</dbReference>
<dbReference type="PANTHER" id="PTHR11462">
    <property type="entry name" value="JUN TRANSCRIPTION FACTOR-RELATED"/>
    <property type="match status" value="1"/>
</dbReference>
<evidence type="ECO:0000256" key="3">
    <source>
        <dbReference type="ARBA" id="ARBA00023125"/>
    </source>
</evidence>
<dbReference type="EMBL" id="FN653742">
    <property type="protein sequence ID" value="CBY15921.1"/>
    <property type="molecule type" value="Genomic_DNA"/>
</dbReference>
<dbReference type="InParanoid" id="E4XEU5"/>
<dbReference type="FunCoup" id="E4XEU5">
    <property type="interactions" value="22"/>
</dbReference>
<comment type="similarity">
    <text evidence="1">Belongs to the bZIP family. Jun subfamily.</text>
</comment>
<feature type="coiled-coil region" evidence="5">
    <location>
        <begin position="140"/>
        <end position="211"/>
    </location>
</feature>
<evidence type="ECO:0000256" key="6">
    <source>
        <dbReference type="SAM" id="MobiDB-lite"/>
    </source>
</evidence>
<dbReference type="GO" id="GO:0000981">
    <property type="term" value="F:DNA-binding transcription factor activity, RNA polymerase II-specific"/>
    <property type="evidence" value="ECO:0007669"/>
    <property type="project" value="TreeGrafter"/>
</dbReference>
<evidence type="ECO:0000313" key="8">
    <source>
        <dbReference type="EMBL" id="CBY15921.1"/>
    </source>
</evidence>
<dbReference type="AlphaFoldDB" id="E4XEU5"/>
<feature type="compositionally biased region" description="Basic and acidic residues" evidence="6">
    <location>
        <begin position="9"/>
        <end position="19"/>
    </location>
</feature>
<keyword evidence="3" id="KW-0238">DNA-binding</keyword>
<organism evidence="9">
    <name type="scientific">Oikopleura dioica</name>
    <name type="common">Tunicate</name>
    <dbReference type="NCBI Taxonomy" id="34765"/>
    <lineage>
        <taxon>Eukaryota</taxon>
        <taxon>Metazoa</taxon>
        <taxon>Chordata</taxon>
        <taxon>Tunicata</taxon>
        <taxon>Appendicularia</taxon>
        <taxon>Copelata</taxon>
        <taxon>Oikopleuridae</taxon>
        <taxon>Oikopleura</taxon>
    </lineage>
</organism>
<evidence type="ECO:0000256" key="5">
    <source>
        <dbReference type="SAM" id="Coils"/>
    </source>
</evidence>
<dbReference type="OrthoDB" id="2187714at2759"/>
<dbReference type="PROSITE" id="PS50217">
    <property type="entry name" value="BZIP"/>
    <property type="match status" value="1"/>
</dbReference>
<dbReference type="InterPro" id="IPR002112">
    <property type="entry name" value="Leuzip_Jun"/>
</dbReference>
<evidence type="ECO:0000256" key="1">
    <source>
        <dbReference type="ARBA" id="ARBA00006882"/>
    </source>
</evidence>
<keyword evidence="10" id="KW-1185">Reference proteome</keyword>
<proteinExistence type="inferred from homology"/>
<accession>E4XEU5</accession>
<dbReference type="GO" id="GO:0000978">
    <property type="term" value="F:RNA polymerase II cis-regulatory region sequence-specific DNA binding"/>
    <property type="evidence" value="ECO:0007669"/>
    <property type="project" value="TreeGrafter"/>
</dbReference>
<feature type="region of interest" description="Disordered" evidence="6">
    <location>
        <begin position="57"/>
        <end position="86"/>
    </location>
</feature>
<evidence type="ECO:0000256" key="4">
    <source>
        <dbReference type="ARBA" id="ARBA00023163"/>
    </source>
</evidence>
<evidence type="ECO:0000256" key="2">
    <source>
        <dbReference type="ARBA" id="ARBA00023015"/>
    </source>
</evidence>
<evidence type="ECO:0000313" key="10">
    <source>
        <dbReference type="Proteomes" id="UP000001307"/>
    </source>
</evidence>